<evidence type="ECO:0000256" key="1">
    <source>
        <dbReference type="SAM" id="Phobius"/>
    </source>
</evidence>
<dbReference type="Proteomes" id="UP000199421">
    <property type="component" value="Unassembled WGS sequence"/>
</dbReference>
<evidence type="ECO:0000313" key="3">
    <source>
        <dbReference type="EMBL" id="SEM26716.1"/>
    </source>
</evidence>
<keyword evidence="1" id="KW-0812">Transmembrane</keyword>
<dbReference type="PANTHER" id="PTHR22911:SF79">
    <property type="entry name" value="MOBA-LIKE NTP TRANSFERASE DOMAIN-CONTAINING PROTEIN"/>
    <property type="match status" value="1"/>
</dbReference>
<feature type="transmembrane region" description="Helical" evidence="1">
    <location>
        <begin position="121"/>
        <end position="138"/>
    </location>
</feature>
<dbReference type="OrthoDB" id="9150437at2"/>
<dbReference type="AlphaFoldDB" id="A0A1H7WYL9"/>
<dbReference type="SUPFAM" id="SSF103481">
    <property type="entry name" value="Multidrug resistance efflux transporter EmrE"/>
    <property type="match status" value="2"/>
</dbReference>
<feature type="transmembrane region" description="Helical" evidence="1">
    <location>
        <begin position="94"/>
        <end position="114"/>
    </location>
</feature>
<gene>
    <name evidence="3" type="ORF">SAMN05661044_04733</name>
</gene>
<feature type="transmembrane region" description="Helical" evidence="1">
    <location>
        <begin position="67"/>
        <end position="88"/>
    </location>
</feature>
<evidence type="ECO:0000259" key="2">
    <source>
        <dbReference type="Pfam" id="PF00892"/>
    </source>
</evidence>
<proteinExistence type="predicted"/>
<dbReference type="STRING" id="407022.SAMN05661044_04733"/>
<dbReference type="PANTHER" id="PTHR22911">
    <property type="entry name" value="ACYL-MALONYL CONDENSING ENZYME-RELATED"/>
    <property type="match status" value="1"/>
</dbReference>
<organism evidence="3 4">
    <name type="scientific">Olivibacter domesticus</name>
    <name type="common">Pseudosphingobacterium domesticum</name>
    <dbReference type="NCBI Taxonomy" id="407022"/>
    <lineage>
        <taxon>Bacteria</taxon>
        <taxon>Pseudomonadati</taxon>
        <taxon>Bacteroidota</taxon>
        <taxon>Sphingobacteriia</taxon>
        <taxon>Sphingobacteriales</taxon>
        <taxon>Sphingobacteriaceae</taxon>
        <taxon>Olivibacter</taxon>
    </lineage>
</organism>
<feature type="transmembrane region" description="Helical" evidence="1">
    <location>
        <begin position="176"/>
        <end position="195"/>
    </location>
</feature>
<feature type="domain" description="EamA" evidence="2">
    <location>
        <begin position="146"/>
        <end position="282"/>
    </location>
</feature>
<keyword evidence="1" id="KW-0472">Membrane</keyword>
<dbReference type="GO" id="GO:0016020">
    <property type="term" value="C:membrane"/>
    <property type="evidence" value="ECO:0007669"/>
    <property type="project" value="InterPro"/>
</dbReference>
<feature type="transmembrane region" description="Helical" evidence="1">
    <location>
        <begin position="265"/>
        <end position="286"/>
    </location>
</feature>
<feature type="transmembrane region" description="Helical" evidence="1">
    <location>
        <begin position="240"/>
        <end position="259"/>
    </location>
</feature>
<dbReference type="Pfam" id="PF00892">
    <property type="entry name" value="EamA"/>
    <property type="match status" value="2"/>
</dbReference>
<feature type="transmembrane region" description="Helical" evidence="1">
    <location>
        <begin position="12"/>
        <end position="32"/>
    </location>
</feature>
<name>A0A1H7WYL9_OLID1</name>
<dbReference type="InterPro" id="IPR000620">
    <property type="entry name" value="EamA_dom"/>
</dbReference>
<dbReference type="RefSeq" id="WP_093329827.1">
    <property type="nucleotide sequence ID" value="NZ_FOAF01000009.1"/>
</dbReference>
<keyword evidence="1" id="KW-1133">Transmembrane helix</keyword>
<keyword evidence="4" id="KW-1185">Reference proteome</keyword>
<protein>
    <submittedName>
        <fullName evidence="3">EamA-like transporter family protein</fullName>
    </submittedName>
</protein>
<accession>A0A1H7WYL9</accession>
<feature type="transmembrane region" description="Helical" evidence="1">
    <location>
        <begin position="210"/>
        <end position="228"/>
    </location>
</feature>
<dbReference type="InterPro" id="IPR037185">
    <property type="entry name" value="EmrE-like"/>
</dbReference>
<feature type="domain" description="EamA" evidence="2">
    <location>
        <begin position="10"/>
        <end position="138"/>
    </location>
</feature>
<reference evidence="4" key="1">
    <citation type="submission" date="2016-10" db="EMBL/GenBank/DDBJ databases">
        <authorList>
            <person name="Varghese N."/>
            <person name="Submissions S."/>
        </authorList>
    </citation>
    <scope>NUCLEOTIDE SEQUENCE [LARGE SCALE GENOMIC DNA]</scope>
    <source>
        <strain evidence="4">DSM 18733</strain>
    </source>
</reference>
<feature type="transmembrane region" description="Helical" evidence="1">
    <location>
        <begin position="38"/>
        <end position="55"/>
    </location>
</feature>
<feature type="transmembrane region" description="Helical" evidence="1">
    <location>
        <begin position="144"/>
        <end position="164"/>
    </location>
</feature>
<dbReference type="EMBL" id="FOAF01000009">
    <property type="protein sequence ID" value="SEM26716.1"/>
    <property type="molecule type" value="Genomic_DNA"/>
</dbReference>
<sequence>MPQSSINRNLLLLHLTVIIWGFTGILGALISISAIYLVWYRVLIAFISLFLYFKFTRQSIKINKGSLLKFTLTGGLVGLHWILFFQSIKLSNVSVTLVCMSSLTLFTALLEPLVNKRKIEYLELIIGLFIIIGIYLIFKFEAKYVIGIILGLLCAFCGSLFTIINSKLIKHSKATIISFYEMLGAWLWVSLYLFLSQNFTNKMLLTNSDLIYLLILGTVCTSAAYVAGVSVMKELSAFRVALITNLEPVYGIVLALLFFKQEEKMSLGFYAGALIVLGAVFLYPIFKSKIEHRKLKKQLPII</sequence>
<evidence type="ECO:0000313" key="4">
    <source>
        <dbReference type="Proteomes" id="UP000199421"/>
    </source>
</evidence>